<keyword evidence="2" id="KW-0378">Hydrolase</keyword>
<evidence type="ECO:0000259" key="1">
    <source>
        <dbReference type="PROSITE" id="PS51494"/>
    </source>
</evidence>
<evidence type="ECO:0000313" key="3">
    <source>
        <dbReference type="Proteomes" id="UP000036923"/>
    </source>
</evidence>
<dbReference type="eggNOG" id="COG0750">
    <property type="taxonomic scope" value="Bacteria"/>
</dbReference>
<dbReference type="EC" id="3.4.21.116" evidence="2"/>
<dbReference type="GO" id="GO:0016787">
    <property type="term" value="F:hydrolase activity"/>
    <property type="evidence" value="ECO:0007669"/>
    <property type="project" value="UniProtKB-KW"/>
</dbReference>
<dbReference type="EMBL" id="LGTC01000001">
    <property type="protein sequence ID" value="KNY26759.1"/>
    <property type="molecule type" value="Genomic_DNA"/>
</dbReference>
<comment type="caution">
    <text evidence="2">The sequence shown here is derived from an EMBL/GenBank/DDBJ whole genome shotgun (WGS) entry which is preliminary data.</text>
</comment>
<dbReference type="PATRIC" id="fig|398512.5.peg.2108"/>
<organism evidence="2 3">
    <name type="scientific">Pseudobacteroides cellulosolvens ATCC 35603 = DSM 2933</name>
    <dbReference type="NCBI Taxonomy" id="398512"/>
    <lineage>
        <taxon>Bacteria</taxon>
        <taxon>Bacillati</taxon>
        <taxon>Bacillota</taxon>
        <taxon>Clostridia</taxon>
        <taxon>Eubacteriales</taxon>
        <taxon>Oscillospiraceae</taxon>
        <taxon>Pseudobacteroides</taxon>
    </lineage>
</organism>
<gene>
    <name evidence="2" type="ORF">Bccel_2024</name>
</gene>
<feature type="domain" description="Peptidase S55" evidence="1">
    <location>
        <begin position="204"/>
        <end position="443"/>
    </location>
</feature>
<dbReference type="Pfam" id="PF05580">
    <property type="entry name" value="Peptidase_S55"/>
    <property type="match status" value="1"/>
</dbReference>
<dbReference type="SUPFAM" id="SSF50156">
    <property type="entry name" value="PDZ domain-like"/>
    <property type="match status" value="1"/>
</dbReference>
<dbReference type="NCBIfam" id="TIGR02860">
    <property type="entry name" value="spore_IV_B"/>
    <property type="match status" value="1"/>
</dbReference>
<accession>A0A0L6JLW8</accession>
<dbReference type="Gene3D" id="2.30.42.10">
    <property type="match status" value="1"/>
</dbReference>
<dbReference type="RefSeq" id="WP_036946901.1">
    <property type="nucleotide sequence ID" value="NZ_KN050764.1"/>
</dbReference>
<dbReference type="InterPro" id="IPR014219">
    <property type="entry name" value="SpoIVB"/>
</dbReference>
<sequence precursor="true">MMNSNNKRKNILVFLIISILVVLLSYSQTLNVIPGQLTLAEGDDFAYDFKSPFLVSIKADREGVISLLSQKMGVTSASTLDVGLTNPFSLKSLKQGCVNLRMNLFGLIPVKTMEINVVPSREVIACGNTIGVKIRTKGLLVIGVSDVEDLSGNKNFPAKQTGIKPGDLILQANGNDLVSINDFIEQIDNSGGQNINLSIKHGDEVLNKYIKPVKSSDDNKYHLGLWVRDSTAGIGTLTFYDPGTKSFGALGHGITDLDTGKIMPVKDGEILESTILSVKKGKQGAPGELKGIFMEQRKRLGAISKNSEFGIYGSLDDNAASRIEGKLYPIALKSQLREGPAKILSNIDGSDVREYDVQIQKVSRQKLDSAKGMVIKVTDPELLSLSGGIVQGMSGSPIIQDGRIVGAVTHVLVNDPTRGYGIFIEKMMKNTVSTNVQNLEKVS</sequence>
<dbReference type="SUPFAM" id="SSF50494">
    <property type="entry name" value="Trypsin-like serine proteases"/>
    <property type="match status" value="1"/>
</dbReference>
<dbReference type="STRING" id="398512.Bccel_2024"/>
<protein>
    <submittedName>
        <fullName evidence="2">Stage IV sporulation protein B</fullName>
        <ecNumber evidence="2">3.4.21.116</ecNumber>
    </submittedName>
</protein>
<dbReference type="PROSITE" id="PS51494">
    <property type="entry name" value="SPOIVB"/>
    <property type="match status" value="1"/>
</dbReference>
<evidence type="ECO:0000313" key="2">
    <source>
        <dbReference type="EMBL" id="KNY26759.1"/>
    </source>
</evidence>
<dbReference type="InterPro" id="IPR036034">
    <property type="entry name" value="PDZ_sf"/>
</dbReference>
<name>A0A0L6JLW8_9FIRM</name>
<keyword evidence="3" id="KW-1185">Reference proteome</keyword>
<dbReference type="Proteomes" id="UP000036923">
    <property type="component" value="Unassembled WGS sequence"/>
</dbReference>
<reference evidence="3" key="1">
    <citation type="submission" date="2015-07" db="EMBL/GenBank/DDBJ databases">
        <title>Near-Complete Genome Sequence of the Cellulolytic Bacterium Bacteroides (Pseudobacteroides) cellulosolvens ATCC 35603.</title>
        <authorList>
            <person name="Dassa B."/>
            <person name="Utturkar S.M."/>
            <person name="Klingeman D.M."/>
            <person name="Hurt R.A."/>
            <person name="Keller M."/>
            <person name="Xu J."/>
            <person name="Reddy Y.H.K."/>
            <person name="Borovok I."/>
            <person name="Grinberg I.R."/>
            <person name="Lamed R."/>
            <person name="Zhivin O."/>
            <person name="Bayer E.A."/>
            <person name="Brown S.D."/>
        </authorList>
    </citation>
    <scope>NUCLEOTIDE SEQUENCE [LARGE SCALE GENOMIC DNA]</scope>
    <source>
        <strain evidence="3">DSM 2933</strain>
    </source>
</reference>
<dbReference type="OrthoDB" id="9765242at2"/>
<proteinExistence type="predicted"/>
<dbReference type="InterPro" id="IPR009003">
    <property type="entry name" value="Peptidase_S1_PA"/>
</dbReference>
<dbReference type="AlphaFoldDB" id="A0A0L6JLW8"/>
<dbReference type="InterPro" id="IPR008763">
    <property type="entry name" value="Peptidase_S55"/>
</dbReference>